<sequence length="251" mass="27935">MMDITSLSRERVESELVQSGLNTDEPENRVRLIFAPQKIKDDNFKSACRSYSQINPDDIKTVVVVESTPGEAEKRLAMPSFKTIETGFGPVNANERLRNDFADEDDDFFINDNAFDKGSTLYQQLPILQTVLDNFSILHIQISDEGPPIIKELAMALQEILPSRNALLVCCCDLGDQEEIDQITNLLENGNISSLLNRVYRNKLNIEGFGSFLTGLLVANKWGLSLQFDTDSGSGSVYSGYAVVENQPIFG</sequence>
<proteinExistence type="predicted"/>
<evidence type="ECO:0000313" key="2">
    <source>
        <dbReference type="Proteomes" id="UP001165366"/>
    </source>
</evidence>
<reference evidence="1" key="2">
    <citation type="submission" date="2024-05" db="EMBL/GenBank/DDBJ databases">
        <title>Rhodohalobacter halophilus gen. nov., sp. nov., a moderately halophilic member of the family Balneolaceae.</title>
        <authorList>
            <person name="Xia J."/>
        </authorList>
    </citation>
    <scope>NUCLEOTIDE SEQUENCE</scope>
    <source>
        <strain evidence="1">WB101</strain>
    </source>
</reference>
<dbReference type="Pfam" id="PF01875">
    <property type="entry name" value="Memo"/>
    <property type="match status" value="1"/>
</dbReference>
<comment type="caution">
    <text evidence="1">The sequence shown here is derived from an EMBL/GenBank/DDBJ whole genome shotgun (WGS) entry which is preliminary data.</text>
</comment>
<protein>
    <submittedName>
        <fullName evidence="1">AmmeMemoRadiSam system protein B</fullName>
    </submittedName>
</protein>
<dbReference type="RefSeq" id="WP_237854409.1">
    <property type="nucleotide sequence ID" value="NZ_JAKLWS010000012.1"/>
</dbReference>
<organism evidence="1 2">
    <name type="scientific">Rhodohalobacter sulfatireducens</name>
    <dbReference type="NCBI Taxonomy" id="2911366"/>
    <lineage>
        <taxon>Bacteria</taxon>
        <taxon>Pseudomonadati</taxon>
        <taxon>Balneolota</taxon>
        <taxon>Balneolia</taxon>
        <taxon>Balneolales</taxon>
        <taxon>Balneolaceae</taxon>
        <taxon>Rhodohalobacter</taxon>
    </lineage>
</organism>
<dbReference type="Proteomes" id="UP001165366">
    <property type="component" value="Unassembled WGS sequence"/>
</dbReference>
<dbReference type="InterPro" id="IPR002737">
    <property type="entry name" value="MEMO1_fam"/>
</dbReference>
<accession>A0ABS9KE41</accession>
<dbReference type="NCBIfam" id="TIGR04336">
    <property type="entry name" value="AmmeMemoSam_B"/>
    <property type="match status" value="1"/>
</dbReference>
<keyword evidence="2" id="KW-1185">Reference proteome</keyword>
<name>A0ABS9KE41_9BACT</name>
<evidence type="ECO:0000313" key="1">
    <source>
        <dbReference type="EMBL" id="MCG2589108.1"/>
    </source>
</evidence>
<gene>
    <name evidence="1" type="primary">amrB</name>
    <name evidence="1" type="ORF">L6773_11050</name>
</gene>
<dbReference type="Gene3D" id="3.40.830.10">
    <property type="entry name" value="LigB-like"/>
    <property type="match status" value="1"/>
</dbReference>
<reference evidence="1" key="1">
    <citation type="submission" date="2022-01" db="EMBL/GenBank/DDBJ databases">
        <authorList>
            <person name="Wang Y."/>
        </authorList>
    </citation>
    <scope>NUCLEOTIDE SEQUENCE</scope>
    <source>
        <strain evidence="1">WB101</strain>
    </source>
</reference>
<dbReference type="EMBL" id="JAKLWS010000012">
    <property type="protein sequence ID" value="MCG2589108.1"/>
    <property type="molecule type" value="Genomic_DNA"/>
</dbReference>